<dbReference type="Proteomes" id="UP000823485">
    <property type="component" value="Unassembled WGS sequence"/>
</dbReference>
<comment type="caution">
    <text evidence="1">The sequence shown here is derived from an EMBL/GenBank/DDBJ whole genome shotgun (WGS) entry which is preliminary data.</text>
</comment>
<reference evidence="1 2" key="1">
    <citation type="submission" date="2021-01" db="EMBL/GenBank/DDBJ databases">
        <title>Genomic Encyclopedia of Type Strains, Phase IV (KMG-IV): sequencing the most valuable type-strain genomes for metagenomic binning, comparative biology and taxonomic classification.</title>
        <authorList>
            <person name="Goeker M."/>
        </authorList>
    </citation>
    <scope>NUCLEOTIDE SEQUENCE [LARGE SCALE GENOMIC DNA]</scope>
    <source>
        <strain evidence="1 2">DSM 105453</strain>
    </source>
</reference>
<evidence type="ECO:0000313" key="1">
    <source>
        <dbReference type="EMBL" id="MBM7713149.1"/>
    </source>
</evidence>
<evidence type="ECO:0000313" key="2">
    <source>
        <dbReference type="Proteomes" id="UP000823485"/>
    </source>
</evidence>
<dbReference type="EMBL" id="JAFBFH010000001">
    <property type="protein sequence ID" value="MBM7713149.1"/>
    <property type="molecule type" value="Genomic_DNA"/>
</dbReference>
<protein>
    <submittedName>
        <fullName evidence="1">Uncharacterized protein</fullName>
    </submittedName>
</protein>
<keyword evidence="2" id="KW-1185">Reference proteome</keyword>
<organism evidence="1 2">
    <name type="scientific">Siminovitchia thermophila</name>
    <dbReference type="NCBI Taxonomy" id="1245522"/>
    <lineage>
        <taxon>Bacteria</taxon>
        <taxon>Bacillati</taxon>
        <taxon>Bacillota</taxon>
        <taxon>Bacilli</taxon>
        <taxon>Bacillales</taxon>
        <taxon>Bacillaceae</taxon>
        <taxon>Siminovitchia</taxon>
    </lineage>
</organism>
<gene>
    <name evidence="1" type="ORF">JOC94_000115</name>
</gene>
<name>A0ABS2R1V8_9BACI</name>
<dbReference type="RefSeq" id="WP_077109804.1">
    <property type="nucleotide sequence ID" value="NZ_JAFBFH010000001.1"/>
</dbReference>
<proteinExistence type="predicted"/>
<sequence>MKNAIDFHFSLHEKIEKYRPKRNGDGDIEKCISVCEMGMDNLPAFIRECHIEYKDHSVIIPPSIPCRDVLLKCYLIISDFEKARSVVNRSVECRAWDERRGNDELEFINNVKSAYISVQSRVREYPGTLQKDLYVILPELDRNALKWYLANTNSLIKRKIKSTYSLWLEGQDIPEEPIQEIVDNNNVVMNEDVLSLAKKNINVSLFPKWYVSISFGYSTSKNYQKAVTLAKSAPQYIESFDEDNNIIHQAVFSEQTSDYLAFISLYELINNWKSCFVIINGEIVDRKIVGGINYCYGDKLRSGKSDFCYGASEYTINPFGCHRLQISQFNNPWWKFGRFDTNGVWHVNKNEILDRIKEYSTPYIHCPAFSMERILKALDDLPDFINPEIDKDWVRVNEGVEPKNHLAHVNSITITVDVNKQPETRRKKEGFLSSLLKLTGLRK</sequence>
<accession>A0ABS2R1V8</accession>